<evidence type="ECO:0000259" key="8">
    <source>
        <dbReference type="PROSITE" id="PS51202"/>
    </source>
</evidence>
<evidence type="ECO:0000256" key="2">
    <source>
        <dbReference type="ARBA" id="ARBA00022448"/>
    </source>
</evidence>
<name>W9V0E4_9GAMM</name>
<dbReference type="EMBL" id="AONB01000014">
    <property type="protein sequence ID" value="EXJ10421.1"/>
    <property type="molecule type" value="Genomic_DNA"/>
</dbReference>
<feature type="transmembrane region" description="Helical" evidence="7">
    <location>
        <begin position="461"/>
        <end position="479"/>
    </location>
</feature>
<dbReference type="RefSeq" id="WP_036512156.1">
    <property type="nucleotide sequence ID" value="NZ_AONB01000014.1"/>
</dbReference>
<feature type="transmembrane region" description="Helical" evidence="7">
    <location>
        <begin position="56"/>
        <end position="77"/>
    </location>
</feature>
<feature type="transmembrane region" description="Helical" evidence="7">
    <location>
        <begin position="416"/>
        <end position="449"/>
    </location>
</feature>
<dbReference type="InterPro" id="IPR031312">
    <property type="entry name" value="Na/sul_symport_CS"/>
</dbReference>
<keyword evidence="2" id="KW-0813">Transport</keyword>
<gene>
    <name evidence="9" type="primary">sdcS</name>
    <name evidence="9" type="ORF">D791_02749</name>
</gene>
<dbReference type="PROSITE" id="PS51202">
    <property type="entry name" value="RCK_C"/>
    <property type="match status" value="2"/>
</dbReference>
<feature type="transmembrane region" description="Helical" evidence="7">
    <location>
        <begin position="175"/>
        <end position="197"/>
    </location>
</feature>
<evidence type="ECO:0000256" key="1">
    <source>
        <dbReference type="ARBA" id="ARBA00004141"/>
    </source>
</evidence>
<feature type="transmembrane region" description="Helical" evidence="7">
    <location>
        <begin position="29"/>
        <end position="49"/>
    </location>
</feature>
<reference evidence="10" key="1">
    <citation type="submission" date="2012-11" db="EMBL/GenBank/DDBJ databases">
        <authorList>
            <person name="Singh A."/>
            <person name="Pinnaka A.K."/>
            <person name="Vaidya B."/>
        </authorList>
    </citation>
    <scope>NUCLEOTIDE SEQUENCE [LARGE SCALE GENOMIC DNA]</scope>
    <source>
        <strain evidence="10">AK23</strain>
    </source>
</reference>
<proteinExistence type="predicted"/>
<keyword evidence="6 7" id="KW-0472">Membrane</keyword>
<dbReference type="Proteomes" id="UP000019464">
    <property type="component" value="Unassembled WGS sequence"/>
</dbReference>
<feature type="transmembrane region" description="Helical" evidence="7">
    <location>
        <begin position="518"/>
        <end position="539"/>
    </location>
</feature>
<dbReference type="Pfam" id="PF03600">
    <property type="entry name" value="CitMHS"/>
    <property type="match status" value="1"/>
</dbReference>
<dbReference type="PANTHER" id="PTHR43652:SF1">
    <property type="entry name" value="RESPONSE REGULATOR"/>
    <property type="match status" value="1"/>
</dbReference>
<dbReference type="InterPro" id="IPR051679">
    <property type="entry name" value="DASS-Related_Transporters"/>
</dbReference>
<dbReference type="SUPFAM" id="SSF116726">
    <property type="entry name" value="TrkA C-terminal domain-like"/>
    <property type="match status" value="2"/>
</dbReference>
<keyword evidence="10" id="KW-1185">Reference proteome</keyword>
<evidence type="ECO:0000313" key="9">
    <source>
        <dbReference type="EMBL" id="EXJ10421.1"/>
    </source>
</evidence>
<dbReference type="Pfam" id="PF02080">
    <property type="entry name" value="TrkA_C"/>
    <property type="match status" value="2"/>
</dbReference>
<dbReference type="InterPro" id="IPR004680">
    <property type="entry name" value="Cit_transptr-like_dom"/>
</dbReference>
<feature type="transmembrane region" description="Helical" evidence="7">
    <location>
        <begin position="491"/>
        <end position="512"/>
    </location>
</feature>
<dbReference type="Gene3D" id="3.30.70.1450">
    <property type="entry name" value="Regulator of K+ conductance, C-terminal domain"/>
    <property type="match status" value="2"/>
</dbReference>
<comment type="caution">
    <text evidence="9">The sequence shown here is derived from an EMBL/GenBank/DDBJ whole genome shotgun (WGS) entry which is preliminary data.</text>
</comment>
<feature type="transmembrane region" description="Helical" evidence="7">
    <location>
        <begin position="97"/>
        <end position="124"/>
    </location>
</feature>
<keyword evidence="4" id="KW-0677">Repeat</keyword>
<dbReference type="PROSITE" id="PS01271">
    <property type="entry name" value="NA_SULFATE"/>
    <property type="match status" value="1"/>
</dbReference>
<feature type="domain" description="RCK C-terminal" evidence="8">
    <location>
        <begin position="310"/>
        <end position="395"/>
    </location>
</feature>
<feature type="transmembrane region" description="Helical" evidence="7">
    <location>
        <begin position="136"/>
        <end position="155"/>
    </location>
</feature>
<evidence type="ECO:0000313" key="10">
    <source>
        <dbReference type="Proteomes" id="UP000019464"/>
    </source>
</evidence>
<accession>W9V0E4</accession>
<evidence type="ECO:0000256" key="3">
    <source>
        <dbReference type="ARBA" id="ARBA00022692"/>
    </source>
</evidence>
<dbReference type="InterPro" id="IPR006037">
    <property type="entry name" value="RCK_C"/>
</dbReference>
<evidence type="ECO:0000256" key="7">
    <source>
        <dbReference type="SAM" id="Phobius"/>
    </source>
</evidence>
<evidence type="ECO:0000256" key="4">
    <source>
        <dbReference type="ARBA" id="ARBA00022737"/>
    </source>
</evidence>
<organism evidence="9 10">
    <name type="scientific">Nitrincola nitratireducens</name>
    <dbReference type="NCBI Taxonomy" id="1229521"/>
    <lineage>
        <taxon>Bacteria</taxon>
        <taxon>Pseudomonadati</taxon>
        <taxon>Pseudomonadota</taxon>
        <taxon>Gammaproteobacteria</taxon>
        <taxon>Oceanospirillales</taxon>
        <taxon>Oceanospirillaceae</taxon>
        <taxon>Nitrincola</taxon>
    </lineage>
</organism>
<reference evidence="9 10" key="2">
    <citation type="journal article" date="2015" name="Syst. Appl. Microbiol.">
        <title>Nitrincola nitratireducens sp. nov. isolated from a haloalkaline crater lake.</title>
        <authorList>
            <person name="Singh A."/>
            <person name="Vaidya B."/>
            <person name="Tanuku N.R."/>
            <person name="Pinnaka A.K."/>
        </authorList>
    </citation>
    <scope>NUCLEOTIDE SEQUENCE [LARGE SCALE GENOMIC DNA]</scope>
    <source>
        <strain evidence="9 10">AK23</strain>
    </source>
</reference>
<feature type="domain" description="RCK C-terminal" evidence="8">
    <location>
        <begin position="217"/>
        <end position="304"/>
    </location>
</feature>
<feature type="transmembrane region" description="Helical" evidence="7">
    <location>
        <begin position="584"/>
        <end position="604"/>
    </location>
</feature>
<dbReference type="STRING" id="1229521.D791_02749"/>
<sequence>MTADMIFVFTLLGVTIALFLSNKIRMDTIALLVVIVLALSGIITPSEAVSGFGNSVVIMIAGLFVIGEGLFKTGVAASAGNWLLKVGGDSEQRLLLFLLPVVALLSAFMSSTGAVALLIPVVLSMARKSGMQPSRLLMPLAFAALIGGMLTLIGTPPNIIVSAQMREAGFEPFGFFSFTPIGLAILIVGTVYLVFVARHLLPKTEIRDPDNSHPSLIEFSERYATHHQLHKLIIQPESQLAFHTLADLGLRSEYEVTVVGIQRKGTWLSSLMPVLANTQMRHLDILWAYGDEANIHRLCQALHLRSLDFHDAELAKVNETFGLAEVLLPPSSTLINLSLKDCRFREKHNLSVIGVRRNRTPLNTEFSHTKLETGDTLLLAGSWQHIQQLEQHRDFVILETPAEMQEIPATAEKAPIALIITLGLLITMTFGFIANITAILIAALLMILTKCLSLNDAYKSLNASSLVLIAGMLPLALAMEKSGALSYVVNLLANEYGHASPLMLCAGFFLLTSLLSQFISNTATTVLIAPIALTVAQMLGIQPEPFMITVAIAASTAFATPIASPVNTLVVEPGQYRFADFAKVGIPLQLIALLITLILLPIFFPF</sequence>
<keyword evidence="5 7" id="KW-1133">Transmembrane helix</keyword>
<dbReference type="GO" id="GO:0006813">
    <property type="term" value="P:potassium ion transport"/>
    <property type="evidence" value="ECO:0007669"/>
    <property type="project" value="InterPro"/>
</dbReference>
<evidence type="ECO:0000256" key="5">
    <source>
        <dbReference type="ARBA" id="ARBA00022989"/>
    </source>
</evidence>
<dbReference type="GO" id="GO:0005886">
    <property type="term" value="C:plasma membrane"/>
    <property type="evidence" value="ECO:0007669"/>
    <property type="project" value="TreeGrafter"/>
</dbReference>
<feature type="transmembrane region" description="Helical" evidence="7">
    <location>
        <begin position="546"/>
        <end position="564"/>
    </location>
</feature>
<dbReference type="CDD" id="cd01115">
    <property type="entry name" value="SLC13_permease"/>
    <property type="match status" value="1"/>
</dbReference>
<dbReference type="OrthoDB" id="9809303at2"/>
<dbReference type="PANTHER" id="PTHR43652">
    <property type="entry name" value="BASIC AMINO ACID ANTIPORTER YFCC-RELATED"/>
    <property type="match status" value="1"/>
</dbReference>
<dbReference type="AlphaFoldDB" id="W9V0E4"/>
<evidence type="ECO:0000256" key="6">
    <source>
        <dbReference type="ARBA" id="ARBA00023136"/>
    </source>
</evidence>
<keyword evidence="3 7" id="KW-0812">Transmembrane</keyword>
<comment type="subcellular location">
    <subcellularLocation>
        <location evidence="1">Membrane</location>
        <topology evidence="1">Multi-pass membrane protein</topology>
    </subcellularLocation>
</comment>
<dbReference type="GO" id="GO:0008324">
    <property type="term" value="F:monoatomic cation transmembrane transporter activity"/>
    <property type="evidence" value="ECO:0007669"/>
    <property type="project" value="InterPro"/>
</dbReference>
<dbReference type="InterPro" id="IPR036721">
    <property type="entry name" value="RCK_C_sf"/>
</dbReference>
<protein>
    <submittedName>
        <fullName evidence="9">Na(+)/dicarboxylate symporter</fullName>
    </submittedName>
</protein>
<dbReference type="PATRIC" id="fig|1229521.3.peg.2778"/>